<sequence>MKILESISQYVKIDDEIRQFINQFGSEKHLSKGEVLSSHNSVDHNLYFLEKGLLRSFYFENGKDLTANFYKEGNLIANKNTIFLNQSDDNNIDAIEPSLVTYFNYSKLEELCENSLALANFSRRVLGVLLANMEKRVHSLQHMTAKEKYQELLTEHPDILLRAPLGMIASYLGISQETLSRIRSSI</sequence>
<accession>A0A838ZS41</accession>
<gene>
    <name evidence="2" type="ORF">HU137_08990</name>
</gene>
<name>A0A838ZS41_9FLAO</name>
<dbReference type="Gene3D" id="2.60.120.10">
    <property type="entry name" value="Jelly Rolls"/>
    <property type="match status" value="1"/>
</dbReference>
<dbReference type="EMBL" id="JACDZE010000002">
    <property type="protein sequence ID" value="MBA5629902.1"/>
    <property type="molecule type" value="Genomic_DNA"/>
</dbReference>
<dbReference type="InterPro" id="IPR000595">
    <property type="entry name" value="cNMP-bd_dom"/>
</dbReference>
<proteinExistence type="predicted"/>
<comment type="caution">
    <text evidence="2">The sequence shown here is derived from an EMBL/GenBank/DDBJ whole genome shotgun (WGS) entry which is preliminary data.</text>
</comment>
<evidence type="ECO:0000259" key="1">
    <source>
        <dbReference type="Pfam" id="PF00027"/>
    </source>
</evidence>
<keyword evidence="3" id="KW-1185">Reference proteome</keyword>
<dbReference type="InterPro" id="IPR014710">
    <property type="entry name" value="RmlC-like_jellyroll"/>
</dbReference>
<organism evidence="2 3">
    <name type="scientific">Moheibacter lacus</name>
    <dbReference type="NCBI Taxonomy" id="2745851"/>
    <lineage>
        <taxon>Bacteria</taxon>
        <taxon>Pseudomonadati</taxon>
        <taxon>Bacteroidota</taxon>
        <taxon>Flavobacteriia</taxon>
        <taxon>Flavobacteriales</taxon>
        <taxon>Weeksellaceae</taxon>
        <taxon>Moheibacter</taxon>
    </lineage>
</organism>
<dbReference type="RefSeq" id="WP_182043510.1">
    <property type="nucleotide sequence ID" value="NZ_JACDZE010000002.1"/>
</dbReference>
<dbReference type="CDD" id="cd00038">
    <property type="entry name" value="CAP_ED"/>
    <property type="match status" value="1"/>
</dbReference>
<feature type="domain" description="Cyclic nucleotide-binding" evidence="1">
    <location>
        <begin position="28"/>
        <end position="114"/>
    </location>
</feature>
<dbReference type="InterPro" id="IPR018490">
    <property type="entry name" value="cNMP-bd_dom_sf"/>
</dbReference>
<protein>
    <submittedName>
        <fullName evidence="2">Crp/Fnr family transcriptional regulator</fullName>
    </submittedName>
</protein>
<dbReference type="Pfam" id="PF00027">
    <property type="entry name" value="cNMP_binding"/>
    <property type="match status" value="1"/>
</dbReference>
<dbReference type="AlphaFoldDB" id="A0A838ZS41"/>
<reference evidence="2 3" key="1">
    <citation type="submission" date="2020-07" db="EMBL/GenBank/DDBJ databases">
        <title>Moheibacter lacus sp. nov., a member of the family Flavobacteriaceae isolated from freshwater lake sediment.</title>
        <authorList>
            <person name="Liu Y."/>
        </authorList>
    </citation>
    <scope>NUCLEOTIDE SEQUENCE [LARGE SCALE GENOMIC DNA]</scope>
    <source>
        <strain evidence="2 3">BDHS18</strain>
    </source>
</reference>
<evidence type="ECO:0000313" key="2">
    <source>
        <dbReference type="EMBL" id="MBA5629902.1"/>
    </source>
</evidence>
<dbReference type="Proteomes" id="UP000552241">
    <property type="component" value="Unassembled WGS sequence"/>
</dbReference>
<dbReference type="SUPFAM" id="SSF51206">
    <property type="entry name" value="cAMP-binding domain-like"/>
    <property type="match status" value="1"/>
</dbReference>
<evidence type="ECO:0000313" key="3">
    <source>
        <dbReference type="Proteomes" id="UP000552241"/>
    </source>
</evidence>